<protein>
    <submittedName>
        <fullName evidence="1">Uncharacterized protein</fullName>
    </submittedName>
</protein>
<gene>
    <name evidence="1" type="ORF">CCMP2556_LOCUS40212</name>
</gene>
<sequence length="197" mass="21592">MEFLLADSAGEICRYPWSTDVDERALVLYQAVNARGRSCRLFHGHRELKPYHWLSTLDAKLGSLIQVVWTGNAQSVRHERAFAAVKSDVDNTVVTWGDTEWGGDSSKVQQRLKKGATQVFGTFGAFEVTSEEVQQCKSAFAATKANGSVVTWGGSSIWRGLLIGCLAASQRDHPCVRYIWCFRGSEGGWICGGVGAS</sequence>
<evidence type="ECO:0000313" key="1">
    <source>
        <dbReference type="EMBL" id="CAK9082292.1"/>
    </source>
</evidence>
<name>A0ABP0Q3H3_9DINO</name>
<proteinExistence type="predicted"/>
<accession>A0ABP0Q3H3</accession>
<dbReference type="Proteomes" id="UP001642484">
    <property type="component" value="Unassembled WGS sequence"/>
</dbReference>
<dbReference type="InterPro" id="IPR009091">
    <property type="entry name" value="RCC1/BLIP-II"/>
</dbReference>
<keyword evidence="2" id="KW-1185">Reference proteome</keyword>
<reference evidence="1 2" key="1">
    <citation type="submission" date="2024-02" db="EMBL/GenBank/DDBJ databases">
        <authorList>
            <person name="Chen Y."/>
            <person name="Shah S."/>
            <person name="Dougan E. K."/>
            <person name="Thang M."/>
            <person name="Chan C."/>
        </authorList>
    </citation>
    <scope>NUCLEOTIDE SEQUENCE [LARGE SCALE GENOMIC DNA]</scope>
</reference>
<evidence type="ECO:0000313" key="2">
    <source>
        <dbReference type="Proteomes" id="UP001642484"/>
    </source>
</evidence>
<dbReference type="Gene3D" id="2.130.10.30">
    <property type="entry name" value="Regulator of chromosome condensation 1/beta-lactamase-inhibitor protein II"/>
    <property type="match status" value="1"/>
</dbReference>
<comment type="caution">
    <text evidence="1">The sequence shown here is derived from an EMBL/GenBank/DDBJ whole genome shotgun (WGS) entry which is preliminary data.</text>
</comment>
<organism evidence="1 2">
    <name type="scientific">Durusdinium trenchii</name>
    <dbReference type="NCBI Taxonomy" id="1381693"/>
    <lineage>
        <taxon>Eukaryota</taxon>
        <taxon>Sar</taxon>
        <taxon>Alveolata</taxon>
        <taxon>Dinophyceae</taxon>
        <taxon>Suessiales</taxon>
        <taxon>Symbiodiniaceae</taxon>
        <taxon>Durusdinium</taxon>
    </lineage>
</organism>
<dbReference type="EMBL" id="CAXAMN010023918">
    <property type="protein sequence ID" value="CAK9082292.1"/>
    <property type="molecule type" value="Genomic_DNA"/>
</dbReference>